<evidence type="ECO:0000313" key="2">
    <source>
        <dbReference type="EMBL" id="GGX34353.1"/>
    </source>
</evidence>
<evidence type="ECO:0000313" key="3">
    <source>
        <dbReference type="Proteomes" id="UP000653343"/>
    </source>
</evidence>
<dbReference type="EMBL" id="BMYU01000002">
    <property type="protein sequence ID" value="GGX34353.1"/>
    <property type="molecule type" value="Genomic_DNA"/>
</dbReference>
<comment type="caution">
    <text evidence="2">The sequence shown here is derived from an EMBL/GenBank/DDBJ whole genome shotgun (WGS) entry which is preliminary data.</text>
</comment>
<dbReference type="RefSeq" id="WP_189355900.1">
    <property type="nucleotide sequence ID" value="NZ_BMYU01000002.1"/>
</dbReference>
<gene>
    <name evidence="2" type="ORF">GCM10010946_09410</name>
</gene>
<reference evidence="3" key="1">
    <citation type="journal article" date="2019" name="Int. J. Syst. Evol. Microbiol.">
        <title>The Global Catalogue of Microorganisms (GCM) 10K type strain sequencing project: providing services to taxonomists for standard genome sequencing and annotation.</title>
        <authorList>
            <consortium name="The Broad Institute Genomics Platform"/>
            <consortium name="The Broad Institute Genome Sequencing Center for Infectious Disease"/>
            <person name="Wu L."/>
            <person name="Ma J."/>
        </authorList>
    </citation>
    <scope>NUCLEOTIDE SEQUENCE [LARGE SCALE GENOMIC DNA]</scope>
    <source>
        <strain evidence="3">KCTC 23917</strain>
    </source>
</reference>
<accession>A0ABQ2XU47</accession>
<sequence>MRTAMLISALLLTLSFSAHAAETETCCGAISVRGVQLAEQLQNSGVERLWLAGKHVDWESGEPDQGDKPAKSHCSAFAAAFAKKRDVYLLRPPQHSQVLLASAQVVWLQSEAARAAGWRAVADARAAQTLANQGQLVVAGFQSPDPHKPGHIAIVRPAELSEQDLQQNGPRLTQAGQRNYLSVNARIAFRYHAGAWPDGIRYFAFEDTIAPSSH</sequence>
<organism evidence="2 3">
    <name type="scientific">Undibacterium squillarum</name>
    <dbReference type="NCBI Taxonomy" id="1131567"/>
    <lineage>
        <taxon>Bacteria</taxon>
        <taxon>Pseudomonadati</taxon>
        <taxon>Pseudomonadota</taxon>
        <taxon>Betaproteobacteria</taxon>
        <taxon>Burkholderiales</taxon>
        <taxon>Oxalobacteraceae</taxon>
        <taxon>Undibacterium</taxon>
    </lineage>
</organism>
<keyword evidence="3" id="KW-1185">Reference proteome</keyword>
<dbReference type="Gene3D" id="3.90.1720.10">
    <property type="entry name" value="endopeptidase domain like (from Nostoc punctiforme)"/>
    <property type="match status" value="1"/>
</dbReference>
<name>A0ABQ2XU47_9BURK</name>
<protein>
    <recommendedName>
        <fullName evidence="4">CHAP domain-containing protein</fullName>
    </recommendedName>
</protein>
<evidence type="ECO:0000256" key="1">
    <source>
        <dbReference type="SAM" id="SignalP"/>
    </source>
</evidence>
<dbReference type="Proteomes" id="UP000653343">
    <property type="component" value="Unassembled WGS sequence"/>
</dbReference>
<evidence type="ECO:0008006" key="4">
    <source>
        <dbReference type="Google" id="ProtNLM"/>
    </source>
</evidence>
<feature type="signal peptide" evidence="1">
    <location>
        <begin position="1"/>
        <end position="20"/>
    </location>
</feature>
<feature type="chain" id="PRO_5046143823" description="CHAP domain-containing protein" evidence="1">
    <location>
        <begin position="21"/>
        <end position="214"/>
    </location>
</feature>
<proteinExistence type="predicted"/>
<keyword evidence="1" id="KW-0732">Signal</keyword>